<dbReference type="OrthoDB" id="3046222at2759"/>
<evidence type="ECO:0000313" key="2">
    <source>
        <dbReference type="Proteomes" id="UP000297245"/>
    </source>
</evidence>
<accession>A0A4S8LT26</accession>
<dbReference type="AlphaFoldDB" id="A0A4S8LT26"/>
<organism evidence="1 2">
    <name type="scientific">Dendrothele bispora (strain CBS 962.96)</name>
    <dbReference type="NCBI Taxonomy" id="1314807"/>
    <lineage>
        <taxon>Eukaryota</taxon>
        <taxon>Fungi</taxon>
        <taxon>Dikarya</taxon>
        <taxon>Basidiomycota</taxon>
        <taxon>Agaricomycotina</taxon>
        <taxon>Agaricomycetes</taxon>
        <taxon>Agaricomycetidae</taxon>
        <taxon>Agaricales</taxon>
        <taxon>Agaricales incertae sedis</taxon>
        <taxon>Dendrothele</taxon>
    </lineage>
</organism>
<name>A0A4S8LT26_DENBC</name>
<keyword evidence="2" id="KW-1185">Reference proteome</keyword>
<dbReference type="EMBL" id="ML179279">
    <property type="protein sequence ID" value="THU92440.1"/>
    <property type="molecule type" value="Genomic_DNA"/>
</dbReference>
<sequence>MRSGSLRERNGHDWIDRFTSWLQQTQHYLTVRSEVISADAAVISFQTEWMRNQLLPNSTKTPSVLSSLEPLEGLVTDGAHKYWSNPNAILLTTSSFDSVTDLWAPGLFTYTNGVSSTHYKYHFVGVFEGIAEAAAAQSISLYDAMFAMVVDFSDPQRIGFVEAFEDFFELHDAAIALLKGCQYHYDKSVTRVSRVASAVPSDKCSKFKKYCRILRTTEKSDTFFQVVKKIRKLCPSVEPWLAWWLRPEHASMIFPSQMTMDPTLVKQLPSTTNAEEAMHAKIYKIAGKGHDLIDGLDGLLKVEAHHHGQHDHALGM</sequence>
<proteinExistence type="predicted"/>
<protein>
    <submittedName>
        <fullName evidence="1">Uncharacterized protein</fullName>
    </submittedName>
</protein>
<evidence type="ECO:0000313" key="1">
    <source>
        <dbReference type="EMBL" id="THU92440.1"/>
    </source>
</evidence>
<reference evidence="1 2" key="1">
    <citation type="journal article" date="2019" name="Nat. Ecol. Evol.">
        <title>Megaphylogeny resolves global patterns of mushroom evolution.</title>
        <authorList>
            <person name="Varga T."/>
            <person name="Krizsan K."/>
            <person name="Foldi C."/>
            <person name="Dima B."/>
            <person name="Sanchez-Garcia M."/>
            <person name="Sanchez-Ramirez S."/>
            <person name="Szollosi G.J."/>
            <person name="Szarkandi J.G."/>
            <person name="Papp V."/>
            <person name="Albert L."/>
            <person name="Andreopoulos W."/>
            <person name="Angelini C."/>
            <person name="Antonin V."/>
            <person name="Barry K.W."/>
            <person name="Bougher N.L."/>
            <person name="Buchanan P."/>
            <person name="Buyck B."/>
            <person name="Bense V."/>
            <person name="Catcheside P."/>
            <person name="Chovatia M."/>
            <person name="Cooper J."/>
            <person name="Damon W."/>
            <person name="Desjardin D."/>
            <person name="Finy P."/>
            <person name="Geml J."/>
            <person name="Haridas S."/>
            <person name="Hughes K."/>
            <person name="Justo A."/>
            <person name="Karasinski D."/>
            <person name="Kautmanova I."/>
            <person name="Kiss B."/>
            <person name="Kocsube S."/>
            <person name="Kotiranta H."/>
            <person name="LaButti K.M."/>
            <person name="Lechner B.E."/>
            <person name="Liimatainen K."/>
            <person name="Lipzen A."/>
            <person name="Lukacs Z."/>
            <person name="Mihaltcheva S."/>
            <person name="Morgado L.N."/>
            <person name="Niskanen T."/>
            <person name="Noordeloos M.E."/>
            <person name="Ohm R.A."/>
            <person name="Ortiz-Santana B."/>
            <person name="Ovrebo C."/>
            <person name="Racz N."/>
            <person name="Riley R."/>
            <person name="Savchenko A."/>
            <person name="Shiryaev A."/>
            <person name="Soop K."/>
            <person name="Spirin V."/>
            <person name="Szebenyi C."/>
            <person name="Tomsovsky M."/>
            <person name="Tulloss R.E."/>
            <person name="Uehling J."/>
            <person name="Grigoriev I.V."/>
            <person name="Vagvolgyi C."/>
            <person name="Papp T."/>
            <person name="Martin F.M."/>
            <person name="Miettinen O."/>
            <person name="Hibbett D.S."/>
            <person name="Nagy L.G."/>
        </authorList>
    </citation>
    <scope>NUCLEOTIDE SEQUENCE [LARGE SCALE GENOMIC DNA]</scope>
    <source>
        <strain evidence="1 2">CBS 962.96</strain>
    </source>
</reference>
<dbReference type="Proteomes" id="UP000297245">
    <property type="component" value="Unassembled WGS sequence"/>
</dbReference>
<gene>
    <name evidence="1" type="ORF">K435DRAFT_906252</name>
</gene>